<dbReference type="InterPro" id="IPR001138">
    <property type="entry name" value="Zn2Cys6_DnaBD"/>
</dbReference>
<evidence type="ECO:0000313" key="4">
    <source>
        <dbReference type="EMBL" id="KAK8880053.1"/>
    </source>
</evidence>
<feature type="compositionally biased region" description="Polar residues" evidence="2">
    <location>
        <begin position="194"/>
        <end position="203"/>
    </location>
</feature>
<proteinExistence type="predicted"/>
<reference evidence="4 5" key="1">
    <citation type="journal article" date="2024" name="IMA Fungus">
        <title>Apiospora arundinis, a panoply of carbohydrate-active enzymes and secondary metabolites.</title>
        <authorList>
            <person name="Sorensen T."/>
            <person name="Petersen C."/>
            <person name="Muurmann A.T."/>
            <person name="Christiansen J.V."/>
            <person name="Brundto M.L."/>
            <person name="Overgaard C.K."/>
            <person name="Boysen A.T."/>
            <person name="Wollenberg R.D."/>
            <person name="Larsen T.O."/>
            <person name="Sorensen J.L."/>
            <person name="Nielsen K.L."/>
            <person name="Sondergaard T.E."/>
        </authorList>
    </citation>
    <scope>NUCLEOTIDE SEQUENCE [LARGE SCALE GENOMIC DNA]</scope>
    <source>
        <strain evidence="4 5">AAU 773</strain>
    </source>
</reference>
<feature type="compositionally biased region" description="Low complexity" evidence="2">
    <location>
        <begin position="72"/>
        <end position="90"/>
    </location>
</feature>
<dbReference type="Pfam" id="PF00172">
    <property type="entry name" value="Zn_clus"/>
    <property type="match status" value="1"/>
</dbReference>
<feature type="region of interest" description="Disordered" evidence="2">
    <location>
        <begin position="69"/>
        <end position="112"/>
    </location>
</feature>
<protein>
    <submittedName>
        <fullName evidence="4">Aspyridones cluster regulator</fullName>
    </submittedName>
</protein>
<name>A0ABR2JNF6_9PEZI</name>
<evidence type="ECO:0000313" key="5">
    <source>
        <dbReference type="Proteomes" id="UP001390339"/>
    </source>
</evidence>
<keyword evidence="5" id="KW-1185">Reference proteome</keyword>
<dbReference type="SUPFAM" id="SSF57701">
    <property type="entry name" value="Zn2/Cys6 DNA-binding domain"/>
    <property type="match status" value="1"/>
</dbReference>
<gene>
    <name evidence="4" type="ORF">PGQ11_001347</name>
</gene>
<evidence type="ECO:0000256" key="1">
    <source>
        <dbReference type="ARBA" id="ARBA00023242"/>
    </source>
</evidence>
<evidence type="ECO:0000256" key="2">
    <source>
        <dbReference type="SAM" id="MobiDB-lite"/>
    </source>
</evidence>
<feature type="compositionally biased region" description="Polar residues" evidence="2">
    <location>
        <begin position="100"/>
        <end position="112"/>
    </location>
</feature>
<comment type="caution">
    <text evidence="4">The sequence shown here is derived from an EMBL/GenBank/DDBJ whole genome shotgun (WGS) entry which is preliminary data.</text>
</comment>
<feature type="compositionally biased region" description="Basic and acidic residues" evidence="2">
    <location>
        <begin position="204"/>
        <end position="219"/>
    </location>
</feature>
<dbReference type="CDD" id="cd00067">
    <property type="entry name" value="GAL4"/>
    <property type="match status" value="1"/>
</dbReference>
<evidence type="ECO:0000259" key="3">
    <source>
        <dbReference type="PROSITE" id="PS50048"/>
    </source>
</evidence>
<feature type="compositionally biased region" description="Low complexity" evidence="2">
    <location>
        <begin position="317"/>
        <end position="326"/>
    </location>
</feature>
<dbReference type="SMART" id="SM00066">
    <property type="entry name" value="GAL4"/>
    <property type="match status" value="1"/>
</dbReference>
<dbReference type="InterPro" id="IPR036864">
    <property type="entry name" value="Zn2-C6_fun-type_DNA-bd_sf"/>
</dbReference>
<keyword evidence="1" id="KW-0539">Nucleus</keyword>
<feature type="region of interest" description="Disordered" evidence="2">
    <location>
        <begin position="184"/>
        <end position="219"/>
    </location>
</feature>
<feature type="domain" description="Zn(2)-C6 fungal-type" evidence="3">
    <location>
        <begin position="33"/>
        <end position="63"/>
    </location>
</feature>
<feature type="region of interest" description="Disordered" evidence="2">
    <location>
        <begin position="1"/>
        <end position="29"/>
    </location>
</feature>
<organism evidence="4 5">
    <name type="scientific">Apiospora arundinis</name>
    <dbReference type="NCBI Taxonomy" id="335852"/>
    <lineage>
        <taxon>Eukaryota</taxon>
        <taxon>Fungi</taxon>
        <taxon>Dikarya</taxon>
        <taxon>Ascomycota</taxon>
        <taxon>Pezizomycotina</taxon>
        <taxon>Sordariomycetes</taxon>
        <taxon>Xylariomycetidae</taxon>
        <taxon>Amphisphaeriales</taxon>
        <taxon>Apiosporaceae</taxon>
        <taxon>Apiospora</taxon>
    </lineage>
</organism>
<dbReference type="PROSITE" id="PS50048">
    <property type="entry name" value="ZN2_CY6_FUNGAL_2"/>
    <property type="match status" value="1"/>
</dbReference>
<accession>A0ABR2JNF6</accession>
<feature type="region of interest" description="Disordered" evidence="2">
    <location>
        <begin position="342"/>
        <end position="368"/>
    </location>
</feature>
<dbReference type="Gene3D" id="4.10.240.10">
    <property type="entry name" value="Zn(2)-C6 fungal-type DNA-binding domain"/>
    <property type="match status" value="1"/>
</dbReference>
<feature type="region of interest" description="Disordered" evidence="2">
    <location>
        <begin position="305"/>
        <end position="326"/>
    </location>
</feature>
<sequence>MFQVLRQADQRDGTSILESATPRGGQTATTRLACVRCREKKVRCTGDRDSCQRCKDKKVPCSYVAATRPEMSPRSSADAPATTASPAESTNLNPPPGEPQQPTSNLPAVTLPNTTSQTTLSEAASGTFSFACDDAIETYDFDQEMSQFVSMDDDAFEALAMTTSNTGSSFEFFESHLHDPLLDILGSDGRPDSSHLSSMSPDQRSSESRGGRDEQHMSCHSSHDMLRTFEAVEVSLMWTQRGSCAAVSPPLGLEEMLTCQKEVLDSCRARLGCTTCRLESYDAMILINICQKLLGSMVKVQAAIKGQRGREPTSTPSSLRASSLLDSSSAGPYSLVEQIMFSNNPGRKPQHHHEAQSRNGLGRQHSKSFGTGLSEWRFDEEDKLHALLSLLGIRMGKLKHVVQALEEIARSNRWLVHTSMAQHLGAQVSKHQVGIFSM</sequence>
<dbReference type="PROSITE" id="PS00463">
    <property type="entry name" value="ZN2_CY6_FUNGAL_1"/>
    <property type="match status" value="1"/>
</dbReference>
<dbReference type="EMBL" id="JAPCWZ010000001">
    <property type="protein sequence ID" value="KAK8880053.1"/>
    <property type="molecule type" value="Genomic_DNA"/>
</dbReference>
<dbReference type="Proteomes" id="UP001390339">
    <property type="component" value="Unassembled WGS sequence"/>
</dbReference>